<dbReference type="OrthoDB" id="274691at2759"/>
<evidence type="ECO:0000256" key="6">
    <source>
        <dbReference type="ARBA" id="ARBA00023277"/>
    </source>
</evidence>
<dbReference type="InterPro" id="IPR011013">
    <property type="entry name" value="Gal_mutarotase_sf_dom"/>
</dbReference>
<accession>A0A9W8LR89</accession>
<evidence type="ECO:0000256" key="2">
    <source>
        <dbReference type="ARBA" id="ARBA00005028"/>
    </source>
</evidence>
<comment type="caution">
    <text evidence="11">The sequence shown here is derived from an EMBL/GenBank/DDBJ whole genome shotgun (WGS) entry which is preliminary data.</text>
</comment>
<dbReference type="EC" id="5.1.3.3" evidence="4 7"/>
<evidence type="ECO:0000256" key="8">
    <source>
        <dbReference type="PIRSR" id="PIRSR005096-1"/>
    </source>
</evidence>
<evidence type="ECO:0000256" key="1">
    <source>
        <dbReference type="ARBA" id="ARBA00001614"/>
    </source>
</evidence>
<comment type="similarity">
    <text evidence="3 7">Belongs to the aldose epimerase family.</text>
</comment>
<dbReference type="InterPro" id="IPR014718">
    <property type="entry name" value="GH-type_carb-bd"/>
</dbReference>
<keyword evidence="6 7" id="KW-0119">Carbohydrate metabolism</keyword>
<gene>
    <name evidence="11" type="primary">galM2</name>
    <name evidence="11" type="ORF">H4R20_005314</name>
</gene>
<keyword evidence="12" id="KW-1185">Reference proteome</keyword>
<dbReference type="GO" id="GO:0033499">
    <property type="term" value="P:galactose catabolic process via UDP-galactose, Leloir pathway"/>
    <property type="evidence" value="ECO:0007669"/>
    <property type="project" value="TreeGrafter"/>
</dbReference>
<dbReference type="GO" id="GO:0006006">
    <property type="term" value="P:glucose metabolic process"/>
    <property type="evidence" value="ECO:0007669"/>
    <property type="project" value="TreeGrafter"/>
</dbReference>
<dbReference type="InterPro" id="IPR047215">
    <property type="entry name" value="Galactose_mutarotase-like"/>
</dbReference>
<dbReference type="PIRSF" id="PIRSF005096">
    <property type="entry name" value="GALM"/>
    <property type="match status" value="1"/>
</dbReference>
<keyword evidence="5 7" id="KW-0413">Isomerase</keyword>
<evidence type="ECO:0000256" key="4">
    <source>
        <dbReference type="ARBA" id="ARBA00013185"/>
    </source>
</evidence>
<name>A0A9W8LR89_9FUNG</name>
<evidence type="ECO:0000313" key="11">
    <source>
        <dbReference type="EMBL" id="KAJ2797095.1"/>
    </source>
</evidence>
<evidence type="ECO:0000256" key="10">
    <source>
        <dbReference type="PIRSR" id="PIRSR005096-3"/>
    </source>
</evidence>
<dbReference type="Pfam" id="PF01263">
    <property type="entry name" value="Aldose_epim"/>
    <property type="match status" value="1"/>
</dbReference>
<evidence type="ECO:0000256" key="9">
    <source>
        <dbReference type="PIRSR" id="PIRSR005096-2"/>
    </source>
</evidence>
<dbReference type="PROSITE" id="PS00545">
    <property type="entry name" value="ALDOSE_1_EPIMERASE"/>
    <property type="match status" value="1"/>
</dbReference>
<feature type="binding site" evidence="10">
    <location>
        <begin position="185"/>
        <end position="187"/>
    </location>
    <ligand>
        <name>beta-D-galactose</name>
        <dbReference type="ChEBI" id="CHEBI:27667"/>
    </ligand>
</feature>
<evidence type="ECO:0000256" key="5">
    <source>
        <dbReference type="ARBA" id="ARBA00023235"/>
    </source>
</evidence>
<dbReference type="InterPro" id="IPR018052">
    <property type="entry name" value="Ald1_epimerase_CS"/>
</dbReference>
<dbReference type="PANTHER" id="PTHR10091">
    <property type="entry name" value="ALDOSE-1-EPIMERASE"/>
    <property type="match status" value="1"/>
</dbReference>
<dbReference type="GO" id="GO:0004034">
    <property type="term" value="F:aldose 1-epimerase activity"/>
    <property type="evidence" value="ECO:0007669"/>
    <property type="project" value="UniProtKB-EC"/>
</dbReference>
<dbReference type="Gene3D" id="2.70.98.10">
    <property type="match status" value="1"/>
</dbReference>
<dbReference type="CDD" id="cd09019">
    <property type="entry name" value="galactose_mutarotase_like"/>
    <property type="match status" value="1"/>
</dbReference>
<evidence type="ECO:0000313" key="12">
    <source>
        <dbReference type="Proteomes" id="UP001140094"/>
    </source>
</evidence>
<feature type="active site" description="Proton donor" evidence="8">
    <location>
        <position position="185"/>
    </location>
</feature>
<comment type="pathway">
    <text evidence="2 7">Carbohydrate metabolism; hexose metabolism.</text>
</comment>
<feature type="active site" description="Proton acceptor" evidence="8">
    <location>
        <position position="327"/>
    </location>
</feature>
<dbReference type="EMBL" id="JANBUO010001715">
    <property type="protein sequence ID" value="KAJ2797095.1"/>
    <property type="molecule type" value="Genomic_DNA"/>
</dbReference>
<feature type="binding site" evidence="9">
    <location>
        <position position="258"/>
    </location>
    <ligand>
        <name>beta-D-galactose</name>
        <dbReference type="ChEBI" id="CHEBI:27667"/>
    </ligand>
</feature>
<dbReference type="InterPro" id="IPR015443">
    <property type="entry name" value="Aldose_1-epimerase"/>
</dbReference>
<evidence type="ECO:0000256" key="7">
    <source>
        <dbReference type="PIRNR" id="PIRNR005096"/>
    </source>
</evidence>
<dbReference type="Proteomes" id="UP001140094">
    <property type="component" value="Unassembled WGS sequence"/>
</dbReference>
<reference evidence="11" key="1">
    <citation type="submission" date="2022-07" db="EMBL/GenBank/DDBJ databases">
        <title>Phylogenomic reconstructions and comparative analyses of Kickxellomycotina fungi.</title>
        <authorList>
            <person name="Reynolds N.K."/>
            <person name="Stajich J.E."/>
            <person name="Barry K."/>
            <person name="Grigoriev I.V."/>
            <person name="Crous P."/>
            <person name="Smith M.E."/>
        </authorList>
    </citation>
    <scope>NUCLEOTIDE SEQUENCE</scope>
    <source>
        <strain evidence="11">NRRL 1565</strain>
    </source>
</reference>
<protein>
    <recommendedName>
        <fullName evidence="4 7">Aldose 1-epimerase</fullName>
        <ecNumber evidence="4 7">5.1.3.3</ecNumber>
    </recommendedName>
</protein>
<dbReference type="SUPFAM" id="SSF74650">
    <property type="entry name" value="Galactose mutarotase-like"/>
    <property type="match status" value="1"/>
</dbReference>
<sequence>MAVTKHAFSQDGKVDEYVLSNSVGTKVYLTTWGARLTRFIVKDSEDKPRDIVAGFETYEKWQESLDIDDPYFGATIGRVAGRIQPCDKVEIGGSQCQLTENQPNKVCLHGGKHGFDKKIFQAHVHEQSDVSSITFTYVSADGEEGFPGEIELSITYSLDNDNGLHLDYAGKLISGTESVLNPTNHTYWNLTGFEEPTVHNHTCQLLATYYMDTCVDKPMVPNGELLPVHGTKLDFASAPRRVGDELETFDKDKERGYDHVFVHNDQQTATDAVVREVARVESACSGLRLTVLSDQPAIVLYTGNWISNELVGKYGVRYGNYAALALETQKLANAVNIPWFRNEVLLTPDRPFTHRTIFRIDHI</sequence>
<dbReference type="PANTHER" id="PTHR10091:SF0">
    <property type="entry name" value="GALACTOSE MUTAROTASE"/>
    <property type="match status" value="1"/>
</dbReference>
<evidence type="ECO:0000256" key="3">
    <source>
        <dbReference type="ARBA" id="ARBA00006206"/>
    </source>
</evidence>
<dbReference type="GO" id="GO:0030246">
    <property type="term" value="F:carbohydrate binding"/>
    <property type="evidence" value="ECO:0007669"/>
    <property type="project" value="InterPro"/>
</dbReference>
<dbReference type="InterPro" id="IPR008183">
    <property type="entry name" value="Aldose_1/G6P_1-epimerase"/>
</dbReference>
<organism evidence="11 12">
    <name type="scientific">Coemansia guatemalensis</name>
    <dbReference type="NCBI Taxonomy" id="2761395"/>
    <lineage>
        <taxon>Eukaryota</taxon>
        <taxon>Fungi</taxon>
        <taxon>Fungi incertae sedis</taxon>
        <taxon>Zoopagomycota</taxon>
        <taxon>Kickxellomycotina</taxon>
        <taxon>Kickxellomycetes</taxon>
        <taxon>Kickxellales</taxon>
        <taxon>Kickxellaceae</taxon>
        <taxon>Coemansia</taxon>
    </lineage>
</organism>
<comment type="catalytic activity">
    <reaction evidence="1 7">
        <text>alpha-D-glucose = beta-D-glucose</text>
        <dbReference type="Rhea" id="RHEA:10264"/>
        <dbReference type="ChEBI" id="CHEBI:15903"/>
        <dbReference type="ChEBI" id="CHEBI:17925"/>
        <dbReference type="EC" id="5.1.3.3"/>
    </reaction>
</comment>
<proteinExistence type="inferred from homology"/>
<dbReference type="AlphaFoldDB" id="A0A9W8LR89"/>